<dbReference type="AlphaFoldDB" id="A0A975PYT7"/>
<dbReference type="RefSeq" id="WP_211699185.1">
    <property type="nucleotide sequence ID" value="NZ_CP046600.1"/>
</dbReference>
<organism evidence="2 3">
    <name type="scientific">Mycobacterium spongiae</name>
    <dbReference type="NCBI Taxonomy" id="886343"/>
    <lineage>
        <taxon>Bacteria</taxon>
        <taxon>Bacillati</taxon>
        <taxon>Actinomycetota</taxon>
        <taxon>Actinomycetes</taxon>
        <taxon>Mycobacteriales</taxon>
        <taxon>Mycobacteriaceae</taxon>
        <taxon>Mycobacterium</taxon>
    </lineage>
</organism>
<dbReference type="Pfam" id="PF14012">
    <property type="entry name" value="DUF4229"/>
    <property type="match status" value="1"/>
</dbReference>
<keyword evidence="3" id="KW-1185">Reference proteome</keyword>
<evidence type="ECO:0000313" key="3">
    <source>
        <dbReference type="Proteomes" id="UP000682202"/>
    </source>
</evidence>
<sequence>MVRDLLAYALARLALAAALAAAIYGVTRLFGVDDVPLYVAVAVAIVIALPLGMWVFAPLRRRATTSVAAFDERRRSDREQLLARLRGERSPD</sequence>
<dbReference type="KEGG" id="mspg:F6B93_00400"/>
<accession>A0A975PYT7</accession>
<evidence type="ECO:0000256" key="1">
    <source>
        <dbReference type="SAM" id="Phobius"/>
    </source>
</evidence>
<evidence type="ECO:0000313" key="2">
    <source>
        <dbReference type="EMBL" id="QUR69492.1"/>
    </source>
</evidence>
<dbReference type="EMBL" id="CP046600">
    <property type="protein sequence ID" value="QUR69492.1"/>
    <property type="molecule type" value="Genomic_DNA"/>
</dbReference>
<dbReference type="Proteomes" id="UP000682202">
    <property type="component" value="Chromosome"/>
</dbReference>
<keyword evidence="1" id="KW-1133">Transmembrane helix</keyword>
<keyword evidence="1" id="KW-0812">Transmembrane</keyword>
<proteinExistence type="predicted"/>
<dbReference type="InterPro" id="IPR025323">
    <property type="entry name" value="DUF4229"/>
</dbReference>
<name>A0A975PYT7_9MYCO</name>
<gene>
    <name evidence="2" type="ORF">F6B93_00400</name>
</gene>
<keyword evidence="1" id="KW-0472">Membrane</keyword>
<protein>
    <submittedName>
        <fullName evidence="2">DUF4229 domain-containing protein</fullName>
    </submittedName>
</protein>
<feature type="transmembrane region" description="Helical" evidence="1">
    <location>
        <begin position="36"/>
        <end position="57"/>
    </location>
</feature>
<reference evidence="2" key="1">
    <citation type="submission" date="2019-12" db="EMBL/GenBank/DDBJ databases">
        <title>Mycobacterium spongiae sp. nov.</title>
        <authorList>
            <person name="Stinear T."/>
        </authorList>
    </citation>
    <scope>NUCLEOTIDE SEQUENCE</scope>
    <source>
        <strain evidence="2">FSD4b-SM</strain>
    </source>
</reference>